<keyword evidence="4" id="KW-0597">Phosphoprotein</keyword>
<evidence type="ECO:0000256" key="1">
    <source>
        <dbReference type="ARBA" id="ARBA00000085"/>
    </source>
</evidence>
<evidence type="ECO:0000256" key="13">
    <source>
        <dbReference type="SAM" id="Phobius"/>
    </source>
</evidence>
<dbReference type="Proteomes" id="UP000262969">
    <property type="component" value="Unassembled WGS sequence"/>
</dbReference>
<keyword evidence="12 13" id="KW-0472">Membrane</keyword>
<name>A0A3D2X241_9FIRM</name>
<dbReference type="SUPFAM" id="SSF47384">
    <property type="entry name" value="Homodimeric domain of signal transducing histidine kinase"/>
    <property type="match status" value="1"/>
</dbReference>
<evidence type="ECO:0000313" key="15">
    <source>
        <dbReference type="EMBL" id="HCL00964.1"/>
    </source>
</evidence>
<sequence length="342" mass="38456">MKHLPDWLKTIVFLAIATLCSLLFHLITNNTTNIAIVYMLSIVLITKYTEGYRYGIIGSVVGVIGVNYFFTFPYLELDFTRTGYPITFLGMLAISLITSTTVVNLQAHQRLNADAEKEKMRANLLRAISHDLRTPLTGMIGASATYIEMKDNLTEEEKDELILHIHEDSNWLLHMVENLLSVTRIHDNNTTVTKVSEPVEEVVSEAVMRLKKRYPGARILVKTPEEFLMVPMDATLIEQVMINLLENAYKYSKSKKPIELTVTTESNFVRFSIMDYGVGINKDMIYNFFDGYTVTRNSSSDSTRGMGIGLSICKTIIMAHGGVIEAGNHSNGACFTFTLPLE</sequence>
<dbReference type="GO" id="GO:0005524">
    <property type="term" value="F:ATP binding"/>
    <property type="evidence" value="ECO:0007669"/>
    <property type="project" value="UniProtKB-KW"/>
</dbReference>
<dbReference type="SUPFAM" id="SSF55874">
    <property type="entry name" value="ATPase domain of HSP90 chaperone/DNA topoisomerase II/histidine kinase"/>
    <property type="match status" value="1"/>
</dbReference>
<organism evidence="15 16">
    <name type="scientific">Lachnoclostridium phytofermentans</name>
    <dbReference type="NCBI Taxonomy" id="66219"/>
    <lineage>
        <taxon>Bacteria</taxon>
        <taxon>Bacillati</taxon>
        <taxon>Bacillota</taxon>
        <taxon>Clostridia</taxon>
        <taxon>Lachnospirales</taxon>
        <taxon>Lachnospiraceae</taxon>
    </lineage>
</organism>
<evidence type="ECO:0000256" key="10">
    <source>
        <dbReference type="ARBA" id="ARBA00022989"/>
    </source>
</evidence>
<dbReference type="InterPro" id="IPR036097">
    <property type="entry name" value="HisK_dim/P_sf"/>
</dbReference>
<dbReference type="Gene3D" id="1.20.120.620">
    <property type="entry name" value="Backbone structure of the membrane domain of e. Coli histidine kinase receptor kdpd"/>
    <property type="match status" value="1"/>
</dbReference>
<dbReference type="InterPro" id="IPR052023">
    <property type="entry name" value="Histidine_kinase_KdpD"/>
</dbReference>
<dbReference type="InterPro" id="IPR038318">
    <property type="entry name" value="KdpD_sf"/>
</dbReference>
<dbReference type="PANTHER" id="PTHR45569:SF1">
    <property type="entry name" value="SENSOR PROTEIN KDPD"/>
    <property type="match status" value="1"/>
</dbReference>
<dbReference type="Pfam" id="PF13493">
    <property type="entry name" value="DUF4118"/>
    <property type="match status" value="1"/>
</dbReference>
<dbReference type="InterPro" id="IPR036890">
    <property type="entry name" value="HATPase_C_sf"/>
</dbReference>
<dbReference type="PRINTS" id="PR00344">
    <property type="entry name" value="BCTRLSENSOR"/>
</dbReference>
<comment type="caution">
    <text evidence="15">The sequence shown here is derived from an EMBL/GenBank/DDBJ whole genome shotgun (WGS) entry which is preliminary data.</text>
</comment>
<dbReference type="AlphaFoldDB" id="A0A3D2X241"/>
<evidence type="ECO:0000259" key="14">
    <source>
        <dbReference type="PROSITE" id="PS50109"/>
    </source>
</evidence>
<keyword evidence="5" id="KW-0808">Transferase</keyword>
<evidence type="ECO:0000256" key="2">
    <source>
        <dbReference type="ARBA" id="ARBA00004141"/>
    </source>
</evidence>
<comment type="catalytic activity">
    <reaction evidence="1">
        <text>ATP + protein L-histidine = ADP + protein N-phospho-L-histidine.</text>
        <dbReference type="EC" id="2.7.13.3"/>
    </reaction>
</comment>
<dbReference type="Gene3D" id="3.30.565.10">
    <property type="entry name" value="Histidine kinase-like ATPase, C-terminal domain"/>
    <property type="match status" value="1"/>
</dbReference>
<dbReference type="EC" id="2.7.13.3" evidence="3"/>
<keyword evidence="6 13" id="KW-0812">Transmembrane</keyword>
<evidence type="ECO:0000256" key="7">
    <source>
        <dbReference type="ARBA" id="ARBA00022741"/>
    </source>
</evidence>
<evidence type="ECO:0000256" key="4">
    <source>
        <dbReference type="ARBA" id="ARBA00022553"/>
    </source>
</evidence>
<keyword evidence="7" id="KW-0547">Nucleotide-binding</keyword>
<comment type="subcellular location">
    <subcellularLocation>
        <location evidence="2">Membrane</location>
        <topology evidence="2">Multi-pass membrane protein</topology>
    </subcellularLocation>
</comment>
<dbReference type="CDD" id="cd00082">
    <property type="entry name" value="HisKA"/>
    <property type="match status" value="1"/>
</dbReference>
<evidence type="ECO:0000256" key="11">
    <source>
        <dbReference type="ARBA" id="ARBA00023012"/>
    </source>
</evidence>
<accession>A0A3D2X241</accession>
<keyword evidence="8 15" id="KW-0418">Kinase</keyword>
<keyword evidence="10 13" id="KW-1133">Transmembrane helix</keyword>
<keyword evidence="9" id="KW-0067">ATP-binding</keyword>
<evidence type="ECO:0000256" key="5">
    <source>
        <dbReference type="ARBA" id="ARBA00022679"/>
    </source>
</evidence>
<dbReference type="Gene3D" id="1.10.287.130">
    <property type="match status" value="1"/>
</dbReference>
<proteinExistence type="predicted"/>
<evidence type="ECO:0000256" key="6">
    <source>
        <dbReference type="ARBA" id="ARBA00022692"/>
    </source>
</evidence>
<dbReference type="SMART" id="SM00387">
    <property type="entry name" value="HATPase_c"/>
    <property type="match status" value="1"/>
</dbReference>
<dbReference type="SMART" id="SM00388">
    <property type="entry name" value="HisKA"/>
    <property type="match status" value="1"/>
</dbReference>
<dbReference type="Pfam" id="PF02518">
    <property type="entry name" value="HATPase_c"/>
    <property type="match status" value="1"/>
</dbReference>
<dbReference type="InterPro" id="IPR003594">
    <property type="entry name" value="HATPase_dom"/>
</dbReference>
<evidence type="ECO:0000256" key="9">
    <source>
        <dbReference type="ARBA" id="ARBA00022840"/>
    </source>
</evidence>
<reference evidence="15 16" key="1">
    <citation type="journal article" date="2018" name="Nat. Biotechnol.">
        <title>A standardized bacterial taxonomy based on genome phylogeny substantially revises the tree of life.</title>
        <authorList>
            <person name="Parks D.H."/>
            <person name="Chuvochina M."/>
            <person name="Waite D.W."/>
            <person name="Rinke C."/>
            <person name="Skarshewski A."/>
            <person name="Chaumeil P.A."/>
            <person name="Hugenholtz P."/>
        </authorList>
    </citation>
    <scope>NUCLEOTIDE SEQUENCE [LARGE SCALE GENOMIC DNA]</scope>
    <source>
        <strain evidence="15">UBA11728</strain>
    </source>
</reference>
<feature type="domain" description="Histidine kinase" evidence="14">
    <location>
        <begin position="127"/>
        <end position="342"/>
    </location>
</feature>
<evidence type="ECO:0000313" key="16">
    <source>
        <dbReference type="Proteomes" id="UP000262969"/>
    </source>
</evidence>
<dbReference type="Pfam" id="PF00512">
    <property type="entry name" value="HisKA"/>
    <property type="match status" value="1"/>
</dbReference>
<protein>
    <recommendedName>
        <fullName evidence="3">histidine kinase</fullName>
        <ecNumber evidence="3">2.7.13.3</ecNumber>
    </recommendedName>
</protein>
<feature type="transmembrane region" description="Helical" evidence="13">
    <location>
        <begin position="86"/>
        <end position="105"/>
    </location>
</feature>
<evidence type="ECO:0000256" key="3">
    <source>
        <dbReference type="ARBA" id="ARBA00012438"/>
    </source>
</evidence>
<dbReference type="GO" id="GO:0005886">
    <property type="term" value="C:plasma membrane"/>
    <property type="evidence" value="ECO:0007669"/>
    <property type="project" value="TreeGrafter"/>
</dbReference>
<keyword evidence="11" id="KW-0902">Two-component regulatory system</keyword>
<dbReference type="EMBL" id="DPVV01000030">
    <property type="protein sequence ID" value="HCL00964.1"/>
    <property type="molecule type" value="Genomic_DNA"/>
</dbReference>
<dbReference type="PANTHER" id="PTHR45569">
    <property type="entry name" value="SENSOR PROTEIN KDPD"/>
    <property type="match status" value="1"/>
</dbReference>
<dbReference type="InterPro" id="IPR025201">
    <property type="entry name" value="KdpD_TM"/>
</dbReference>
<dbReference type="InterPro" id="IPR005467">
    <property type="entry name" value="His_kinase_dom"/>
</dbReference>
<dbReference type="GO" id="GO:0000155">
    <property type="term" value="F:phosphorelay sensor kinase activity"/>
    <property type="evidence" value="ECO:0007669"/>
    <property type="project" value="InterPro"/>
</dbReference>
<dbReference type="InterPro" id="IPR004358">
    <property type="entry name" value="Sig_transdc_His_kin-like_C"/>
</dbReference>
<evidence type="ECO:0000256" key="12">
    <source>
        <dbReference type="ARBA" id="ARBA00023136"/>
    </source>
</evidence>
<feature type="transmembrane region" description="Helical" evidence="13">
    <location>
        <begin position="56"/>
        <end position="74"/>
    </location>
</feature>
<dbReference type="InterPro" id="IPR003661">
    <property type="entry name" value="HisK_dim/P_dom"/>
</dbReference>
<dbReference type="PROSITE" id="PS50109">
    <property type="entry name" value="HIS_KIN"/>
    <property type="match status" value="1"/>
</dbReference>
<gene>
    <name evidence="15" type="ORF">DHW61_00825</name>
</gene>
<evidence type="ECO:0000256" key="8">
    <source>
        <dbReference type="ARBA" id="ARBA00022777"/>
    </source>
</evidence>
<feature type="transmembrane region" description="Helical" evidence="13">
    <location>
        <begin position="7"/>
        <end position="27"/>
    </location>
</feature>